<protein>
    <recommendedName>
        <fullName evidence="1">VOC domain-containing protein</fullName>
    </recommendedName>
</protein>
<dbReference type="PANTHER" id="PTHR33993">
    <property type="entry name" value="GLYOXALASE-RELATED"/>
    <property type="match status" value="1"/>
</dbReference>
<dbReference type="InterPro" id="IPR004360">
    <property type="entry name" value="Glyas_Fos-R_dOase_dom"/>
</dbReference>
<feature type="domain" description="VOC" evidence="1">
    <location>
        <begin position="3"/>
        <end position="121"/>
    </location>
</feature>
<comment type="caution">
    <text evidence="2">The sequence shown here is derived from an EMBL/GenBank/DDBJ whole genome shotgun (WGS) entry which is preliminary data.</text>
</comment>
<dbReference type="Gene3D" id="3.10.180.10">
    <property type="entry name" value="2,3-Dihydroxybiphenyl 1,2-Dioxygenase, domain 1"/>
    <property type="match status" value="1"/>
</dbReference>
<evidence type="ECO:0000313" key="3">
    <source>
        <dbReference type="Proteomes" id="UP000520767"/>
    </source>
</evidence>
<keyword evidence="3" id="KW-1185">Reference proteome</keyword>
<evidence type="ECO:0000259" key="1">
    <source>
        <dbReference type="PROSITE" id="PS51819"/>
    </source>
</evidence>
<dbReference type="InterPro" id="IPR052164">
    <property type="entry name" value="Anthracycline_SecMetBiosynth"/>
</dbReference>
<accession>A0A7W7QFH8</accession>
<proteinExistence type="predicted"/>
<dbReference type="AlphaFoldDB" id="A0A7W7QFH8"/>
<dbReference type="InterPro" id="IPR029068">
    <property type="entry name" value="Glyas_Bleomycin-R_OHBP_Dase"/>
</dbReference>
<dbReference type="PROSITE" id="PS51819">
    <property type="entry name" value="VOC"/>
    <property type="match status" value="1"/>
</dbReference>
<gene>
    <name evidence="2" type="ORF">FHR82_008665</name>
</gene>
<dbReference type="SUPFAM" id="SSF54593">
    <property type="entry name" value="Glyoxalase/Bleomycin resistance protein/Dihydroxybiphenyl dioxygenase"/>
    <property type="match status" value="1"/>
</dbReference>
<dbReference type="Pfam" id="PF00903">
    <property type="entry name" value="Glyoxalase"/>
    <property type="match status" value="1"/>
</dbReference>
<organism evidence="2 3">
    <name type="scientific">Actinophytocola algeriensis</name>
    <dbReference type="NCBI Taxonomy" id="1768010"/>
    <lineage>
        <taxon>Bacteria</taxon>
        <taxon>Bacillati</taxon>
        <taxon>Actinomycetota</taxon>
        <taxon>Actinomycetes</taxon>
        <taxon>Pseudonocardiales</taxon>
        <taxon>Pseudonocardiaceae</taxon>
    </lineage>
</organism>
<dbReference type="EMBL" id="JACHJQ010000013">
    <property type="protein sequence ID" value="MBB4912394.1"/>
    <property type="molecule type" value="Genomic_DNA"/>
</dbReference>
<dbReference type="InterPro" id="IPR037523">
    <property type="entry name" value="VOC_core"/>
</dbReference>
<name>A0A7W7QFH8_9PSEU</name>
<dbReference type="PANTHER" id="PTHR33993:SF2">
    <property type="entry name" value="VOC DOMAIN-CONTAINING PROTEIN"/>
    <property type="match status" value="1"/>
</dbReference>
<reference evidence="2 3" key="1">
    <citation type="submission" date="2020-08" db="EMBL/GenBank/DDBJ databases">
        <title>Genomic Encyclopedia of Type Strains, Phase III (KMG-III): the genomes of soil and plant-associated and newly described type strains.</title>
        <authorList>
            <person name="Whitman W."/>
        </authorList>
    </citation>
    <scope>NUCLEOTIDE SEQUENCE [LARGE SCALE GENOMIC DNA]</scope>
    <source>
        <strain evidence="2 3">CECT 8960</strain>
    </source>
</reference>
<dbReference type="Proteomes" id="UP000520767">
    <property type="component" value="Unassembled WGS sequence"/>
</dbReference>
<evidence type="ECO:0000313" key="2">
    <source>
        <dbReference type="EMBL" id="MBB4912394.1"/>
    </source>
</evidence>
<dbReference type="RefSeq" id="WP_184816388.1">
    <property type="nucleotide sequence ID" value="NZ_JACHJQ010000013.1"/>
</dbReference>
<sequence>MARPVHFEIHATDPVQAKVFYETVFGWRIEQWGTNPYWTVNTGEGPGINGGLLPRKGPRPAADTPVGAFVITVEVTDLAETVAAVIAAGGAIALDKQPVPNVGWLAYVADMDGNLFGILEPDTSAS</sequence>